<gene>
    <name evidence="3" type="ORF">APLA_LOCUS16611</name>
    <name evidence="4" type="ORF">APLA_LOCUS17358</name>
</gene>
<dbReference type="OrthoDB" id="7421901at2759"/>
<evidence type="ECO:0000313" key="5">
    <source>
        <dbReference type="Proteomes" id="UP000494106"/>
    </source>
</evidence>
<evidence type="ECO:0000313" key="4">
    <source>
        <dbReference type="EMBL" id="CAB3260270.1"/>
    </source>
</evidence>
<comment type="caution">
    <text evidence="3">The sequence shown here is derived from an EMBL/GenBank/DDBJ whole genome shotgun (WGS) entry which is preliminary data.</text>
</comment>
<keyword evidence="2" id="KW-0732">Signal</keyword>
<sequence>MNFLIVTIISLVPYSYAELDFGHRCLLFMGSCVDHCPRMMHPYNTRCDGDTVSQRTCSNPEVRILGFTCGWSRCDCNGDLLLDEENGLCVPFKQCTTPFNPRFRPRPGSDRHQPPTNTRIKIPSHGIEDDRTTL</sequence>
<dbReference type="EMBL" id="CADEBD010000745">
    <property type="protein sequence ID" value="CAB3259618.1"/>
    <property type="molecule type" value="Genomic_DNA"/>
</dbReference>
<keyword evidence="5" id="KW-1185">Reference proteome</keyword>
<evidence type="ECO:0000313" key="3">
    <source>
        <dbReference type="EMBL" id="CAB3259618.1"/>
    </source>
</evidence>
<feature type="chain" id="PRO_5036273201" description="TIL domain-containing protein" evidence="2">
    <location>
        <begin position="18"/>
        <end position="134"/>
    </location>
</feature>
<feature type="signal peptide" evidence="2">
    <location>
        <begin position="1"/>
        <end position="17"/>
    </location>
</feature>
<evidence type="ECO:0000256" key="2">
    <source>
        <dbReference type="SAM" id="SignalP"/>
    </source>
</evidence>
<evidence type="ECO:0008006" key="7">
    <source>
        <dbReference type="Google" id="ProtNLM"/>
    </source>
</evidence>
<dbReference type="AlphaFoldDB" id="A0A8S1BHW9"/>
<feature type="region of interest" description="Disordered" evidence="1">
    <location>
        <begin position="99"/>
        <end position="134"/>
    </location>
</feature>
<evidence type="ECO:0000313" key="6">
    <source>
        <dbReference type="Proteomes" id="UP000494256"/>
    </source>
</evidence>
<evidence type="ECO:0000256" key="1">
    <source>
        <dbReference type="SAM" id="MobiDB-lite"/>
    </source>
</evidence>
<dbReference type="Proteomes" id="UP000494106">
    <property type="component" value="Unassembled WGS sequence"/>
</dbReference>
<reference evidence="5 6" key="1">
    <citation type="submission" date="2020-04" db="EMBL/GenBank/DDBJ databases">
        <authorList>
            <person name="Wallbank WR R."/>
            <person name="Pardo Diaz C."/>
            <person name="Kozak K."/>
            <person name="Martin S."/>
            <person name="Jiggins C."/>
            <person name="Moest M."/>
            <person name="Warren A I."/>
            <person name="Byers J.R.P. K."/>
            <person name="Montejo-Kovacevich G."/>
            <person name="Yen C E."/>
        </authorList>
    </citation>
    <scope>NUCLEOTIDE SEQUENCE [LARGE SCALE GENOMIC DNA]</scope>
</reference>
<dbReference type="Proteomes" id="UP000494256">
    <property type="component" value="Unassembled WGS sequence"/>
</dbReference>
<accession>A0A8S1BHW9</accession>
<dbReference type="EMBL" id="CADEBC010000733">
    <property type="protein sequence ID" value="CAB3260270.1"/>
    <property type="molecule type" value="Genomic_DNA"/>
</dbReference>
<proteinExistence type="predicted"/>
<organism evidence="3 6">
    <name type="scientific">Arctia plantaginis</name>
    <name type="common">Wood tiger moth</name>
    <name type="synonym">Phalaena plantaginis</name>
    <dbReference type="NCBI Taxonomy" id="874455"/>
    <lineage>
        <taxon>Eukaryota</taxon>
        <taxon>Metazoa</taxon>
        <taxon>Ecdysozoa</taxon>
        <taxon>Arthropoda</taxon>
        <taxon>Hexapoda</taxon>
        <taxon>Insecta</taxon>
        <taxon>Pterygota</taxon>
        <taxon>Neoptera</taxon>
        <taxon>Endopterygota</taxon>
        <taxon>Lepidoptera</taxon>
        <taxon>Glossata</taxon>
        <taxon>Ditrysia</taxon>
        <taxon>Noctuoidea</taxon>
        <taxon>Erebidae</taxon>
        <taxon>Arctiinae</taxon>
        <taxon>Arctia</taxon>
    </lineage>
</organism>
<name>A0A8S1BHW9_ARCPL</name>
<protein>
    <recommendedName>
        <fullName evidence="7">TIL domain-containing protein</fullName>
    </recommendedName>
</protein>